<evidence type="ECO:0000313" key="3">
    <source>
        <dbReference type="Proteomes" id="UP000295192"/>
    </source>
</evidence>
<evidence type="ECO:0000313" key="2">
    <source>
        <dbReference type="EMBL" id="TDG38751.1"/>
    </source>
</evidence>
<gene>
    <name evidence="2" type="ORF">AWZ03_014827</name>
</gene>
<proteinExistence type="predicted"/>
<name>A0A484AT12_DRONA</name>
<reference evidence="2 3" key="1">
    <citation type="journal article" date="2019" name="J. Hered.">
        <title>An Improved Genome Assembly for Drosophila navojoa, the Basal Species in the mojavensis Cluster.</title>
        <authorList>
            <person name="Vanderlinde T."/>
            <person name="Dupim E.G."/>
            <person name="Nazario-Yepiz N.O."/>
            <person name="Carvalho A.B."/>
        </authorList>
    </citation>
    <scope>NUCLEOTIDE SEQUENCE [LARGE SCALE GENOMIC DNA]</scope>
    <source>
        <strain evidence="2">Navoj_Jal97</strain>
        <tissue evidence="2">Whole organism</tissue>
    </source>
</reference>
<feature type="compositionally biased region" description="Basic and acidic residues" evidence="1">
    <location>
        <begin position="218"/>
        <end position="236"/>
    </location>
</feature>
<evidence type="ECO:0000256" key="1">
    <source>
        <dbReference type="SAM" id="MobiDB-lite"/>
    </source>
</evidence>
<feature type="compositionally biased region" description="Polar residues" evidence="1">
    <location>
        <begin position="146"/>
        <end position="179"/>
    </location>
</feature>
<dbReference type="OMA" id="YDEVECK"/>
<organism evidence="2 3">
    <name type="scientific">Drosophila navojoa</name>
    <name type="common">Fruit fly</name>
    <dbReference type="NCBI Taxonomy" id="7232"/>
    <lineage>
        <taxon>Eukaryota</taxon>
        <taxon>Metazoa</taxon>
        <taxon>Ecdysozoa</taxon>
        <taxon>Arthropoda</taxon>
        <taxon>Hexapoda</taxon>
        <taxon>Insecta</taxon>
        <taxon>Pterygota</taxon>
        <taxon>Neoptera</taxon>
        <taxon>Endopterygota</taxon>
        <taxon>Diptera</taxon>
        <taxon>Brachycera</taxon>
        <taxon>Muscomorpha</taxon>
        <taxon>Ephydroidea</taxon>
        <taxon>Drosophilidae</taxon>
        <taxon>Drosophila</taxon>
    </lineage>
</organism>
<dbReference type="AlphaFoldDB" id="A0A484AT12"/>
<feature type="region of interest" description="Disordered" evidence="1">
    <location>
        <begin position="98"/>
        <end position="271"/>
    </location>
</feature>
<keyword evidence="3" id="KW-1185">Reference proteome</keyword>
<dbReference type="EMBL" id="LSRL02002035">
    <property type="protein sequence ID" value="TDG38751.1"/>
    <property type="molecule type" value="Genomic_DNA"/>
</dbReference>
<comment type="caution">
    <text evidence="2">The sequence shown here is derived from an EMBL/GenBank/DDBJ whole genome shotgun (WGS) entry which is preliminary data.</text>
</comment>
<protein>
    <submittedName>
        <fullName evidence="2">Uncharacterized protein</fullName>
    </submittedName>
</protein>
<dbReference type="Proteomes" id="UP000295192">
    <property type="component" value="Unassembled WGS sequence"/>
</dbReference>
<feature type="compositionally biased region" description="Basic and acidic residues" evidence="1">
    <location>
        <begin position="113"/>
        <end position="132"/>
    </location>
</feature>
<accession>A0A484AT12</accession>
<feature type="compositionally biased region" description="Polar residues" evidence="1">
    <location>
        <begin position="261"/>
        <end position="271"/>
    </location>
</feature>
<sequence length="271" mass="30716">MVRQGDSTLMQYYDEVECKLTLVTNKVVMTHDQERAVMLNEEVKNDALHSFISGLKKTLRSVVFPAQPKDLPSALALAREAEAGIERSNFAAPYAKALEDKTHATESNRNQRRSYEKQIKSNDAEHGQERRPHYSKKQGKQQQQKIYANSSNKVDQGQQQQEPMDVDASTTKFRQQTQYSKDHAENSQVESARGQKRPNSSERVSGQRRQRLHTTVQHNHDNDDHSYNKTASREVAEVDDDSDSATGDDSINFLGNAPGYRSSNGCWQGKM</sequence>